<evidence type="ECO:0000313" key="12">
    <source>
        <dbReference type="EMBL" id="SHH27500.1"/>
    </source>
</evidence>
<dbReference type="Proteomes" id="UP000184447">
    <property type="component" value="Unassembled WGS sequence"/>
</dbReference>
<dbReference type="FunFam" id="3.40.50.2300:FF:000001">
    <property type="entry name" value="DNA-binding response regulator PhoB"/>
    <property type="match status" value="1"/>
</dbReference>
<proteinExistence type="predicted"/>
<feature type="modified residue" description="4-aspartylphosphate" evidence="8">
    <location>
        <position position="68"/>
    </location>
</feature>
<dbReference type="SMART" id="SM00448">
    <property type="entry name" value="REC"/>
    <property type="match status" value="1"/>
</dbReference>
<dbReference type="InterPro" id="IPR001789">
    <property type="entry name" value="Sig_transdc_resp-reg_receiver"/>
</dbReference>
<dbReference type="InterPro" id="IPR036388">
    <property type="entry name" value="WH-like_DNA-bd_sf"/>
</dbReference>
<keyword evidence="2 8" id="KW-0597">Phosphoprotein</keyword>
<evidence type="ECO:0000256" key="2">
    <source>
        <dbReference type="ARBA" id="ARBA00022553"/>
    </source>
</evidence>
<dbReference type="Gene3D" id="6.10.250.690">
    <property type="match status" value="1"/>
</dbReference>
<dbReference type="Gene3D" id="1.10.10.10">
    <property type="entry name" value="Winged helix-like DNA-binding domain superfamily/Winged helix DNA-binding domain"/>
    <property type="match status" value="1"/>
</dbReference>
<dbReference type="InterPro" id="IPR039420">
    <property type="entry name" value="WalR-like"/>
</dbReference>
<dbReference type="InterPro" id="IPR011006">
    <property type="entry name" value="CheY-like_superfamily"/>
</dbReference>
<dbReference type="Pfam" id="PF00486">
    <property type="entry name" value="Trans_reg_C"/>
    <property type="match status" value="1"/>
</dbReference>
<keyword evidence="4" id="KW-0805">Transcription regulation</keyword>
<dbReference type="GO" id="GO:0005829">
    <property type="term" value="C:cytosol"/>
    <property type="evidence" value="ECO:0007669"/>
    <property type="project" value="TreeGrafter"/>
</dbReference>
<evidence type="ECO:0000256" key="8">
    <source>
        <dbReference type="PROSITE-ProRule" id="PRU00169"/>
    </source>
</evidence>
<evidence type="ECO:0000256" key="7">
    <source>
        <dbReference type="ARBA" id="ARBA00024867"/>
    </source>
</evidence>
<reference evidence="12 13" key="1">
    <citation type="submission" date="2016-11" db="EMBL/GenBank/DDBJ databases">
        <authorList>
            <person name="Jaros S."/>
            <person name="Januszkiewicz K."/>
            <person name="Wedrychowicz H."/>
        </authorList>
    </citation>
    <scope>NUCLEOTIDE SEQUENCE [LARGE SCALE GENOMIC DNA]</scope>
    <source>
        <strain evidence="12 13">DSM 8605</strain>
    </source>
</reference>
<evidence type="ECO:0000256" key="5">
    <source>
        <dbReference type="ARBA" id="ARBA00023125"/>
    </source>
</evidence>
<dbReference type="EMBL" id="FQXM01000003">
    <property type="protein sequence ID" value="SHH27500.1"/>
    <property type="molecule type" value="Genomic_DNA"/>
</dbReference>
<evidence type="ECO:0000256" key="3">
    <source>
        <dbReference type="ARBA" id="ARBA00023012"/>
    </source>
</evidence>
<keyword evidence="5 9" id="KW-0238">DNA-binding</keyword>
<protein>
    <recommendedName>
        <fullName evidence="1">Stage 0 sporulation protein A homolog</fullName>
    </recommendedName>
</protein>
<evidence type="ECO:0000256" key="9">
    <source>
        <dbReference type="PROSITE-ProRule" id="PRU01091"/>
    </source>
</evidence>
<feature type="domain" description="OmpR/PhoB-type" evidence="11">
    <location>
        <begin position="143"/>
        <end position="239"/>
    </location>
</feature>
<dbReference type="PANTHER" id="PTHR48111">
    <property type="entry name" value="REGULATOR OF RPOS"/>
    <property type="match status" value="1"/>
</dbReference>
<dbReference type="PROSITE" id="PS50110">
    <property type="entry name" value="RESPONSE_REGULATORY"/>
    <property type="match status" value="1"/>
</dbReference>
<dbReference type="GO" id="GO:0006355">
    <property type="term" value="P:regulation of DNA-templated transcription"/>
    <property type="evidence" value="ECO:0007669"/>
    <property type="project" value="InterPro"/>
</dbReference>
<evidence type="ECO:0000313" key="13">
    <source>
        <dbReference type="Proteomes" id="UP000184447"/>
    </source>
</evidence>
<organism evidence="12 13">
    <name type="scientific">Clostridium grantii DSM 8605</name>
    <dbReference type="NCBI Taxonomy" id="1121316"/>
    <lineage>
        <taxon>Bacteria</taxon>
        <taxon>Bacillati</taxon>
        <taxon>Bacillota</taxon>
        <taxon>Clostridia</taxon>
        <taxon>Eubacteriales</taxon>
        <taxon>Clostridiaceae</taxon>
        <taxon>Clostridium</taxon>
    </lineage>
</organism>
<feature type="domain" description="Response regulatory" evidence="10">
    <location>
        <begin position="19"/>
        <end position="132"/>
    </location>
</feature>
<dbReference type="PANTHER" id="PTHR48111:SF73">
    <property type="entry name" value="ALKALINE PHOSPHATASE SYNTHESIS TRANSCRIPTIONAL REGULATORY PROTEIN PHOP"/>
    <property type="match status" value="1"/>
</dbReference>
<evidence type="ECO:0000256" key="1">
    <source>
        <dbReference type="ARBA" id="ARBA00018672"/>
    </source>
</evidence>
<sequence>MVKLKKDCDKSGCYKLNKTILLVEDEERIRKLIKAYLTKEGYQCIEAENGVEALKKFKEFSVDLIVLDIMMPYMDGWTVCTTIRKESEVPIVILTAKAEEDDKLLGYELGADDYATKPFSPKVLVAKIKALLKRTTINEINIDEIIKYDKLEINNLSHEVSVDNEIINLSPKEYDLLIFFTKNIGIALSRDTILDKVWGFDYFGGLRTVDTNVKRLREKLGDMSEHIVTIRGSGYRFEVK</sequence>
<dbReference type="Pfam" id="PF00072">
    <property type="entry name" value="Response_reg"/>
    <property type="match status" value="1"/>
</dbReference>
<keyword evidence="3" id="KW-0902">Two-component regulatory system</keyword>
<evidence type="ECO:0000256" key="4">
    <source>
        <dbReference type="ARBA" id="ARBA00023015"/>
    </source>
</evidence>
<dbReference type="SUPFAM" id="SSF46894">
    <property type="entry name" value="C-terminal effector domain of the bipartite response regulators"/>
    <property type="match status" value="1"/>
</dbReference>
<keyword evidence="6" id="KW-0804">Transcription</keyword>
<dbReference type="CDD" id="cd17574">
    <property type="entry name" value="REC_OmpR"/>
    <property type="match status" value="1"/>
</dbReference>
<evidence type="ECO:0000256" key="6">
    <source>
        <dbReference type="ARBA" id="ARBA00023163"/>
    </source>
</evidence>
<dbReference type="GO" id="GO:0000976">
    <property type="term" value="F:transcription cis-regulatory region binding"/>
    <property type="evidence" value="ECO:0007669"/>
    <property type="project" value="TreeGrafter"/>
</dbReference>
<dbReference type="GO" id="GO:0000156">
    <property type="term" value="F:phosphorelay response regulator activity"/>
    <property type="evidence" value="ECO:0007669"/>
    <property type="project" value="TreeGrafter"/>
</dbReference>
<dbReference type="PROSITE" id="PS51755">
    <property type="entry name" value="OMPR_PHOB"/>
    <property type="match status" value="1"/>
</dbReference>
<dbReference type="GO" id="GO:0032993">
    <property type="term" value="C:protein-DNA complex"/>
    <property type="evidence" value="ECO:0007669"/>
    <property type="project" value="TreeGrafter"/>
</dbReference>
<dbReference type="AlphaFoldDB" id="A0A1M5RMU7"/>
<name>A0A1M5RMU7_9CLOT</name>
<dbReference type="SMART" id="SM00862">
    <property type="entry name" value="Trans_reg_C"/>
    <property type="match status" value="1"/>
</dbReference>
<accession>A0A1M5RMU7</accession>
<dbReference type="InterPro" id="IPR016032">
    <property type="entry name" value="Sig_transdc_resp-reg_C-effctor"/>
</dbReference>
<dbReference type="InterPro" id="IPR001867">
    <property type="entry name" value="OmpR/PhoB-type_DNA-bd"/>
</dbReference>
<evidence type="ECO:0000259" key="11">
    <source>
        <dbReference type="PROSITE" id="PS51755"/>
    </source>
</evidence>
<keyword evidence="13" id="KW-1185">Reference proteome</keyword>
<dbReference type="STRING" id="1121316.SAMN02745207_00615"/>
<dbReference type="Gene3D" id="3.40.50.2300">
    <property type="match status" value="1"/>
</dbReference>
<dbReference type="SUPFAM" id="SSF52172">
    <property type="entry name" value="CheY-like"/>
    <property type="match status" value="1"/>
</dbReference>
<evidence type="ECO:0000259" key="10">
    <source>
        <dbReference type="PROSITE" id="PS50110"/>
    </source>
</evidence>
<gene>
    <name evidence="12" type="ORF">SAMN02745207_00615</name>
</gene>
<feature type="DNA-binding region" description="OmpR/PhoB-type" evidence="9">
    <location>
        <begin position="143"/>
        <end position="239"/>
    </location>
</feature>
<dbReference type="CDD" id="cd00383">
    <property type="entry name" value="trans_reg_C"/>
    <property type="match status" value="1"/>
</dbReference>
<comment type="function">
    <text evidence="7">May play the central regulatory role in sporulation. It may be an element of the effector pathway responsible for the activation of sporulation genes in response to nutritional stress. Spo0A may act in concert with spo0H (a sigma factor) to control the expression of some genes that are critical to the sporulation process.</text>
</comment>